<sequence length="1078" mass="120017">MSSDGAAADVSGAAAEQPHRLDKKWTFWFDNVSKPKQGAAWGNNLRDAYTFDTVEEFWCLYDHVFKPSKLPGNADFHLFKAGIEPKWEDPQCANGGKWTVTSSRKAGLETMWLETLMALIGEQFEDADEICGVVASVRQRQDKLSLWTKNAANEAAQMSIGRKWKEIIDVTDKITYNFHVNLSHLAFYLVSHFIYGSLFLAPCFTNGLGACKFGFCEFFKKYYDIAGPEYATKYKTLIYLVGSASAEVIADMALCPMEAVKVRVQTQPGFARGLGDGLPKFVRSDGVLGRNLVYAVNQDAEDAFKKTVELDRLIDMLKNASDREKPERTKPPRHSPTGIRQSSLPPKYRLNSELSQCSIQANRINGSIPKELGNMSTLTSLVVEDNMLSGAIPDELGNLRSIERLLMNSNFFTGELPASFANLTNMRQFRISSNNFSGKIPDFIGKWTHLELIYLTGNSLSGSVPNWMTTSGKSIDVSYNNYTFDGSRGLGCQMRDTNLFASFSMDKISRKVSCLGNNACPTNLTSLHINCGGGKLRVGDQDYESNEEPGSASYFHVGDSQWGFSNTGNFLDSNITDTYIVQKPYGNTSELYTSARASALSMTYYAFCMHKGSYNVSLHFAEIIFTDDGTFSSLGRRVFDIYIQGVLVEKDFDISHRAGGPMKAIVTTYTVNVNTSLEIRLYWAGKGTTTIPFRGNYGPLISAISVDPKLHGLELNTGSFTLRQIKVATNHFDVANKIGEGGFGPVYKGVLPNGTLIAVKQLSSKSKQGNREFLNELGMISALQHPNLVKLHGCCIEGNQLLLAYEYLENNSLARALFGPKRWLLELDWPTRYRICIDIARGLTFLHEESRLKIVHRDIKATNVLLDKNLNAKISDFGLAKLDEEDNTHISTRIAGTYGYMAPEYALRGYLTDKADVYSYGIVLLEIVSGMANIADRKNENQFVLLDRALALKATGNLMDLVDPKLDSKYDIQEIMVVISLALMCTTITPTDRPPMSSVVRMLEGRIVPEAFIAEQSSSLTEIERHKMIEKLENKNENQSEETSFAYTDSTTSAVDLYPANGFSKYLEKRDISKKLLS</sequence>
<keyword evidence="27" id="KW-0539">Nucleus</keyword>
<comment type="catalytic activity">
    <reaction evidence="30">
        <text>L-threonyl-[protein] + ATP = O-phospho-L-threonyl-[protein] + ADP + H(+)</text>
        <dbReference type="Rhea" id="RHEA:46608"/>
        <dbReference type="Rhea" id="RHEA-COMP:11060"/>
        <dbReference type="Rhea" id="RHEA-COMP:11605"/>
        <dbReference type="ChEBI" id="CHEBI:15378"/>
        <dbReference type="ChEBI" id="CHEBI:30013"/>
        <dbReference type="ChEBI" id="CHEBI:30616"/>
        <dbReference type="ChEBI" id="CHEBI:61977"/>
        <dbReference type="ChEBI" id="CHEBI:456216"/>
        <dbReference type="EC" id="2.7.11.1"/>
    </reaction>
</comment>
<evidence type="ECO:0000256" key="24">
    <source>
        <dbReference type="ARBA" id="ARBA00023157"/>
    </source>
</evidence>
<protein>
    <recommendedName>
        <fullName evidence="6">non-specific serine/threonine protein kinase</fullName>
        <ecNumber evidence="6">2.7.11.1</ecNumber>
    </recommendedName>
    <alternativeName>
        <fullName evidence="29">mRNA cap-binding protein</fullName>
    </alternativeName>
</protein>
<dbReference type="EMBL" id="JBCNJP010000024">
    <property type="protein sequence ID" value="KAK9056897.1"/>
    <property type="molecule type" value="Genomic_DNA"/>
</dbReference>
<evidence type="ECO:0000256" key="10">
    <source>
        <dbReference type="ARBA" id="ARBA00022553"/>
    </source>
</evidence>
<evidence type="ECO:0000256" key="21">
    <source>
        <dbReference type="ARBA" id="ARBA00022917"/>
    </source>
</evidence>
<evidence type="ECO:0000256" key="26">
    <source>
        <dbReference type="ARBA" id="ARBA00023180"/>
    </source>
</evidence>
<dbReference type="Gene3D" id="3.30.760.10">
    <property type="entry name" value="RNA Cap, Translation Initiation Factor Eif4e"/>
    <property type="match status" value="1"/>
</dbReference>
<feature type="compositionally biased region" description="Basic and acidic residues" evidence="32">
    <location>
        <begin position="319"/>
        <end position="330"/>
    </location>
</feature>
<evidence type="ECO:0000256" key="14">
    <source>
        <dbReference type="ARBA" id="ARBA00022729"/>
    </source>
</evidence>
<dbReference type="InterPro" id="IPR023395">
    <property type="entry name" value="MCP_dom_sf"/>
</dbReference>
<keyword evidence="35" id="KW-1185">Reference proteome</keyword>
<dbReference type="Pfam" id="PF11721">
    <property type="entry name" value="Malectin"/>
    <property type="match status" value="1"/>
</dbReference>
<gene>
    <name evidence="34" type="ORF">SSX86_024261</name>
</gene>
<keyword evidence="18" id="KW-0067">ATP-binding</keyword>
<dbReference type="InterPro" id="IPR021720">
    <property type="entry name" value="Malectin_dom"/>
</dbReference>
<comment type="subunit">
    <text evidence="28">EIF4F is a multi-subunit complex, the composition of which varies with external and internal environmental conditions. It is composed of at least EIF4A, EIF4E and EIF4G. EIF4E is also known to interact with other partners. In higher plants two isoforms of EIF4F have been identified, named isoform EIF4F and isoform EIF(iso)4F. Isoform EIF4F has subunits p220 and p26, whereas isoform EIF(iso)4F has subunits p82 and p28.</text>
</comment>
<dbReference type="Gene3D" id="1.10.510.10">
    <property type="entry name" value="Transferase(Phosphotransferase) domain 1"/>
    <property type="match status" value="1"/>
</dbReference>
<keyword evidence="21" id="KW-0648">Protein biosynthesis</keyword>
<keyword evidence="14" id="KW-0732">Signal</keyword>
<dbReference type="SUPFAM" id="SSF52058">
    <property type="entry name" value="L domain-like"/>
    <property type="match status" value="1"/>
</dbReference>
<dbReference type="PANTHER" id="PTHR48006">
    <property type="entry name" value="LEUCINE-RICH REPEAT-CONTAINING PROTEIN DDB_G0281931-RELATED"/>
    <property type="match status" value="1"/>
</dbReference>
<dbReference type="GO" id="GO:0005737">
    <property type="term" value="C:cytoplasm"/>
    <property type="evidence" value="ECO:0007669"/>
    <property type="project" value="UniProtKB-SubCell"/>
</dbReference>
<dbReference type="FunFam" id="2.60.120.430:FF:000004">
    <property type="entry name" value="Putative leucine-rich repeat receptor-like serine/threonine-protein kinase"/>
    <property type="match status" value="1"/>
</dbReference>
<keyword evidence="10" id="KW-0597">Phosphoprotein</keyword>
<evidence type="ECO:0000256" key="3">
    <source>
        <dbReference type="ARBA" id="ARBA00004479"/>
    </source>
</evidence>
<dbReference type="InterPro" id="IPR011009">
    <property type="entry name" value="Kinase-like_dom_sf"/>
</dbReference>
<dbReference type="Pfam" id="PF00153">
    <property type="entry name" value="Mito_carr"/>
    <property type="match status" value="1"/>
</dbReference>
<reference evidence="34 35" key="1">
    <citation type="submission" date="2024-04" db="EMBL/GenBank/DDBJ databases">
        <title>The reference genome of an endangered Asteraceae, Deinandra increscens subsp. villosa, native to the Central Coast of California.</title>
        <authorList>
            <person name="Guilliams M."/>
            <person name="Hasenstab-Lehman K."/>
            <person name="Meyer R."/>
            <person name="Mcevoy S."/>
        </authorList>
    </citation>
    <scope>NUCLEOTIDE SEQUENCE [LARGE SCALE GENOMIC DNA]</scope>
    <source>
        <tissue evidence="34">Leaf</tissue>
    </source>
</reference>
<keyword evidence="17" id="KW-0418">Kinase</keyword>
<comment type="caution">
    <text evidence="34">The sequence shown here is derived from an EMBL/GenBank/DDBJ whole genome shotgun (WGS) entry which is preliminary data.</text>
</comment>
<evidence type="ECO:0000256" key="30">
    <source>
        <dbReference type="ARBA" id="ARBA00047899"/>
    </source>
</evidence>
<dbReference type="Pfam" id="PF01652">
    <property type="entry name" value="IF4E"/>
    <property type="match status" value="1"/>
</dbReference>
<keyword evidence="23" id="KW-0472">Membrane</keyword>
<evidence type="ECO:0000256" key="31">
    <source>
        <dbReference type="ARBA" id="ARBA00048679"/>
    </source>
</evidence>
<dbReference type="InterPro" id="IPR051824">
    <property type="entry name" value="LRR_Rcpt-Like_S/T_Kinase"/>
</dbReference>
<dbReference type="FunFam" id="1.10.510.10:FF:000044">
    <property type="entry name" value="Putative LRR receptor-like serine/threonine-protein kinase"/>
    <property type="match status" value="1"/>
</dbReference>
<dbReference type="GO" id="GO:0009615">
    <property type="term" value="P:response to virus"/>
    <property type="evidence" value="ECO:0007669"/>
    <property type="project" value="UniProtKB-ARBA"/>
</dbReference>
<feature type="region of interest" description="Disordered" evidence="32">
    <location>
        <begin position="319"/>
        <end position="346"/>
    </location>
</feature>
<evidence type="ECO:0000256" key="28">
    <source>
        <dbReference type="ARBA" id="ARBA00025991"/>
    </source>
</evidence>
<evidence type="ECO:0000256" key="20">
    <source>
        <dbReference type="ARBA" id="ARBA00022884"/>
    </source>
</evidence>
<evidence type="ECO:0000259" key="33">
    <source>
        <dbReference type="PROSITE" id="PS50011"/>
    </source>
</evidence>
<dbReference type="Pfam" id="PF07714">
    <property type="entry name" value="PK_Tyr_Ser-Thr"/>
    <property type="match status" value="1"/>
</dbReference>
<dbReference type="EC" id="2.7.11.1" evidence="6"/>
<dbReference type="FunFam" id="3.30.200.20:FF:000217">
    <property type="entry name" value="probable LRR receptor-like serine/threonine-protein kinase At1g53430"/>
    <property type="match status" value="1"/>
</dbReference>
<keyword evidence="7" id="KW-0963">Cytoplasm</keyword>
<dbReference type="SMART" id="SM00220">
    <property type="entry name" value="S_TKc"/>
    <property type="match status" value="1"/>
</dbReference>
<evidence type="ECO:0000256" key="23">
    <source>
        <dbReference type="ARBA" id="ARBA00023136"/>
    </source>
</evidence>
<dbReference type="CDD" id="cd14066">
    <property type="entry name" value="STKc_IRAK"/>
    <property type="match status" value="1"/>
</dbReference>
<dbReference type="AlphaFoldDB" id="A0AAP0CMI4"/>
<accession>A0AAP0CMI4</accession>
<evidence type="ECO:0000256" key="18">
    <source>
        <dbReference type="ARBA" id="ARBA00022840"/>
    </source>
</evidence>
<dbReference type="GO" id="GO:0005634">
    <property type="term" value="C:nucleus"/>
    <property type="evidence" value="ECO:0007669"/>
    <property type="project" value="UniProtKB-SubCell"/>
</dbReference>
<keyword evidence="26" id="KW-0325">Glycoprotein</keyword>
<evidence type="ECO:0000256" key="15">
    <source>
        <dbReference type="ARBA" id="ARBA00022737"/>
    </source>
</evidence>
<keyword evidence="8" id="KW-0723">Serine/threonine-protein kinase</keyword>
<evidence type="ECO:0000256" key="17">
    <source>
        <dbReference type="ARBA" id="ARBA00022777"/>
    </source>
</evidence>
<keyword evidence="9" id="KW-0396">Initiation factor</keyword>
<keyword evidence="15" id="KW-0677">Repeat</keyword>
<proteinExistence type="inferred from homology"/>
<feature type="domain" description="Protein kinase" evidence="33">
    <location>
        <begin position="732"/>
        <end position="1013"/>
    </location>
</feature>
<evidence type="ECO:0000256" key="32">
    <source>
        <dbReference type="SAM" id="MobiDB-lite"/>
    </source>
</evidence>
<name>A0AAP0CMI4_9ASTR</name>
<dbReference type="InterPro" id="IPR018108">
    <property type="entry name" value="MCP_transmembrane"/>
</dbReference>
<keyword evidence="24" id="KW-1015">Disulfide bond</keyword>
<organism evidence="34 35">
    <name type="scientific">Deinandra increscens subsp. villosa</name>
    <dbReference type="NCBI Taxonomy" id="3103831"/>
    <lineage>
        <taxon>Eukaryota</taxon>
        <taxon>Viridiplantae</taxon>
        <taxon>Streptophyta</taxon>
        <taxon>Embryophyta</taxon>
        <taxon>Tracheophyta</taxon>
        <taxon>Spermatophyta</taxon>
        <taxon>Magnoliopsida</taxon>
        <taxon>eudicotyledons</taxon>
        <taxon>Gunneridae</taxon>
        <taxon>Pentapetalae</taxon>
        <taxon>asterids</taxon>
        <taxon>campanulids</taxon>
        <taxon>Asterales</taxon>
        <taxon>Asteraceae</taxon>
        <taxon>Asteroideae</taxon>
        <taxon>Heliantheae alliance</taxon>
        <taxon>Madieae</taxon>
        <taxon>Madiinae</taxon>
        <taxon>Deinandra</taxon>
    </lineage>
</organism>
<dbReference type="Gene3D" id="3.80.10.10">
    <property type="entry name" value="Ribonuclease Inhibitor"/>
    <property type="match status" value="1"/>
</dbReference>
<evidence type="ECO:0000313" key="34">
    <source>
        <dbReference type="EMBL" id="KAK9056897.1"/>
    </source>
</evidence>
<evidence type="ECO:0000256" key="2">
    <source>
        <dbReference type="ARBA" id="ARBA00004141"/>
    </source>
</evidence>
<evidence type="ECO:0000256" key="13">
    <source>
        <dbReference type="ARBA" id="ARBA00022692"/>
    </source>
</evidence>
<evidence type="ECO:0000256" key="4">
    <source>
        <dbReference type="ARBA" id="ARBA00004496"/>
    </source>
</evidence>
<dbReference type="GO" id="GO:0016020">
    <property type="term" value="C:membrane"/>
    <property type="evidence" value="ECO:0007669"/>
    <property type="project" value="UniProtKB-SubCell"/>
</dbReference>
<dbReference type="SUPFAM" id="SSF56112">
    <property type="entry name" value="Protein kinase-like (PK-like)"/>
    <property type="match status" value="1"/>
</dbReference>
<dbReference type="GO" id="GO:0004674">
    <property type="term" value="F:protein serine/threonine kinase activity"/>
    <property type="evidence" value="ECO:0007669"/>
    <property type="project" value="UniProtKB-KW"/>
</dbReference>
<evidence type="ECO:0000256" key="7">
    <source>
        <dbReference type="ARBA" id="ARBA00022490"/>
    </source>
</evidence>
<dbReference type="GO" id="GO:0003743">
    <property type="term" value="F:translation initiation factor activity"/>
    <property type="evidence" value="ECO:0007669"/>
    <property type="project" value="UniProtKB-KW"/>
</dbReference>
<dbReference type="InterPro" id="IPR008271">
    <property type="entry name" value="Ser/Thr_kinase_AS"/>
</dbReference>
<dbReference type="InterPro" id="IPR032675">
    <property type="entry name" value="LRR_dom_sf"/>
</dbReference>
<keyword evidence="20" id="KW-0694">RNA-binding</keyword>
<dbReference type="Gene3D" id="2.60.120.430">
    <property type="entry name" value="Galactose-binding lectin"/>
    <property type="match status" value="1"/>
</dbReference>
<keyword evidence="13" id="KW-0812">Transmembrane</keyword>
<dbReference type="PROSITE" id="PS00813">
    <property type="entry name" value="IF4E"/>
    <property type="match status" value="1"/>
</dbReference>
<dbReference type="InterPro" id="IPR019770">
    <property type="entry name" value="TIF_eIF_4E_CS"/>
</dbReference>
<evidence type="ECO:0000256" key="11">
    <source>
        <dbReference type="ARBA" id="ARBA00022614"/>
    </source>
</evidence>
<evidence type="ECO:0000256" key="12">
    <source>
        <dbReference type="ARBA" id="ARBA00022679"/>
    </source>
</evidence>
<evidence type="ECO:0000256" key="19">
    <source>
        <dbReference type="ARBA" id="ARBA00022845"/>
    </source>
</evidence>
<dbReference type="PROSITE" id="PS00108">
    <property type="entry name" value="PROTEIN_KINASE_ST"/>
    <property type="match status" value="1"/>
</dbReference>
<evidence type="ECO:0000256" key="16">
    <source>
        <dbReference type="ARBA" id="ARBA00022741"/>
    </source>
</evidence>
<keyword evidence="11" id="KW-0433">Leucine-rich repeat</keyword>
<dbReference type="GO" id="GO:0006417">
    <property type="term" value="P:regulation of translation"/>
    <property type="evidence" value="ECO:0007669"/>
    <property type="project" value="UniProtKB-KW"/>
</dbReference>
<evidence type="ECO:0000256" key="27">
    <source>
        <dbReference type="ARBA" id="ARBA00023242"/>
    </source>
</evidence>
<comment type="subcellular location">
    <subcellularLocation>
        <location evidence="4">Cytoplasm</location>
    </subcellularLocation>
    <subcellularLocation>
        <location evidence="2">Membrane</location>
        <topology evidence="2">Multi-pass membrane protein</topology>
    </subcellularLocation>
    <subcellularLocation>
        <location evidence="3">Membrane</location>
        <topology evidence="3">Single-pass type I membrane protein</topology>
    </subcellularLocation>
    <subcellularLocation>
        <location evidence="1">Nucleus</location>
    </subcellularLocation>
</comment>
<dbReference type="Gene3D" id="3.30.200.20">
    <property type="entry name" value="Phosphorylase Kinase, domain 1"/>
    <property type="match status" value="1"/>
</dbReference>
<evidence type="ECO:0000256" key="5">
    <source>
        <dbReference type="ARBA" id="ARBA00009860"/>
    </source>
</evidence>
<keyword evidence="16" id="KW-0547">Nucleotide-binding</keyword>
<dbReference type="FunFam" id="3.30.760.10:FF:000003">
    <property type="entry name" value="Eukaryotic translation initiation factor 4E"/>
    <property type="match status" value="1"/>
</dbReference>
<evidence type="ECO:0000256" key="8">
    <source>
        <dbReference type="ARBA" id="ARBA00022527"/>
    </source>
</evidence>
<evidence type="ECO:0000256" key="29">
    <source>
        <dbReference type="ARBA" id="ARBA00030245"/>
    </source>
</evidence>
<dbReference type="SUPFAM" id="SSF103506">
    <property type="entry name" value="Mitochondrial carrier"/>
    <property type="match status" value="1"/>
</dbReference>
<dbReference type="Proteomes" id="UP001408789">
    <property type="component" value="Unassembled WGS sequence"/>
</dbReference>
<keyword evidence="22" id="KW-1133">Transmembrane helix</keyword>
<evidence type="ECO:0000256" key="6">
    <source>
        <dbReference type="ARBA" id="ARBA00012513"/>
    </source>
</evidence>
<evidence type="ECO:0000313" key="35">
    <source>
        <dbReference type="Proteomes" id="UP001408789"/>
    </source>
</evidence>
<keyword evidence="25" id="KW-0675">Receptor</keyword>
<evidence type="ECO:0000256" key="22">
    <source>
        <dbReference type="ARBA" id="ARBA00022989"/>
    </source>
</evidence>
<dbReference type="FunFam" id="3.80.10.10:FF:000383">
    <property type="entry name" value="Leucine-rich repeat receptor protein kinase EMS1"/>
    <property type="match status" value="1"/>
</dbReference>
<comment type="similarity">
    <text evidence="5">Belongs to the eukaryotic initiation factor 4E family.</text>
</comment>
<dbReference type="PANTHER" id="PTHR48006:SF81">
    <property type="entry name" value="PROTEIN KINASE DOMAIN-CONTAINING PROTEIN"/>
    <property type="match status" value="1"/>
</dbReference>
<dbReference type="InterPro" id="IPR000719">
    <property type="entry name" value="Prot_kinase_dom"/>
</dbReference>
<keyword evidence="12" id="KW-0808">Transferase</keyword>
<evidence type="ECO:0000256" key="25">
    <source>
        <dbReference type="ARBA" id="ARBA00023170"/>
    </source>
</evidence>
<dbReference type="InterPro" id="IPR023398">
    <property type="entry name" value="TIF_eIF4e-like"/>
</dbReference>
<dbReference type="PROSITE" id="PS50011">
    <property type="entry name" value="PROTEIN_KINASE_DOM"/>
    <property type="match status" value="1"/>
</dbReference>
<dbReference type="InterPro" id="IPR001040">
    <property type="entry name" value="TIF_eIF_4E"/>
</dbReference>
<dbReference type="SUPFAM" id="SSF55418">
    <property type="entry name" value="eIF4e-like"/>
    <property type="match status" value="1"/>
</dbReference>
<comment type="catalytic activity">
    <reaction evidence="31">
        <text>L-seryl-[protein] + ATP = O-phospho-L-seryl-[protein] + ADP + H(+)</text>
        <dbReference type="Rhea" id="RHEA:17989"/>
        <dbReference type="Rhea" id="RHEA-COMP:9863"/>
        <dbReference type="Rhea" id="RHEA-COMP:11604"/>
        <dbReference type="ChEBI" id="CHEBI:15378"/>
        <dbReference type="ChEBI" id="CHEBI:29999"/>
        <dbReference type="ChEBI" id="CHEBI:30616"/>
        <dbReference type="ChEBI" id="CHEBI:83421"/>
        <dbReference type="ChEBI" id="CHEBI:456216"/>
        <dbReference type="EC" id="2.7.11.1"/>
    </reaction>
</comment>
<dbReference type="InterPro" id="IPR001245">
    <property type="entry name" value="Ser-Thr/Tyr_kinase_cat_dom"/>
</dbReference>
<dbReference type="GO" id="GO:0003723">
    <property type="term" value="F:RNA binding"/>
    <property type="evidence" value="ECO:0007669"/>
    <property type="project" value="UniProtKB-KW"/>
</dbReference>
<evidence type="ECO:0000256" key="1">
    <source>
        <dbReference type="ARBA" id="ARBA00004123"/>
    </source>
</evidence>
<keyword evidence="19" id="KW-0810">Translation regulation</keyword>
<evidence type="ECO:0000256" key="9">
    <source>
        <dbReference type="ARBA" id="ARBA00022540"/>
    </source>
</evidence>
<dbReference type="GO" id="GO:0005524">
    <property type="term" value="F:ATP binding"/>
    <property type="evidence" value="ECO:0007669"/>
    <property type="project" value="UniProtKB-KW"/>
</dbReference>